<keyword evidence="3" id="KW-1185">Reference proteome</keyword>
<comment type="caution">
    <text evidence="2">The sequence shown here is derived from an EMBL/GenBank/DDBJ whole genome shotgun (WGS) entry which is preliminary data.</text>
</comment>
<dbReference type="Proteomes" id="UP001319870">
    <property type="component" value="Unassembled WGS sequence"/>
</dbReference>
<dbReference type="EMBL" id="JAIXCQ010000008">
    <property type="protein sequence ID" value="MCA5894069.1"/>
    <property type="molecule type" value="Genomic_DNA"/>
</dbReference>
<keyword evidence="1" id="KW-0812">Transmembrane</keyword>
<organism evidence="2 3">
    <name type="scientific">Isoptericola luteus</name>
    <dbReference type="NCBI Taxonomy" id="2879484"/>
    <lineage>
        <taxon>Bacteria</taxon>
        <taxon>Bacillati</taxon>
        <taxon>Actinomycetota</taxon>
        <taxon>Actinomycetes</taxon>
        <taxon>Micrococcales</taxon>
        <taxon>Promicromonosporaceae</taxon>
        <taxon>Isoptericola</taxon>
    </lineage>
</organism>
<sequence>MGAFTFLLGGAAAALSFALLRAGGGWTTAGRAAVLFLAGYGVFRGDTIGPWYFPVLVGAMVAFVLDAGYDLWRDARRRTSSA</sequence>
<proteinExistence type="predicted"/>
<evidence type="ECO:0000256" key="1">
    <source>
        <dbReference type="SAM" id="Phobius"/>
    </source>
</evidence>
<protein>
    <submittedName>
        <fullName evidence="2">Uncharacterized protein</fullName>
    </submittedName>
</protein>
<dbReference type="RefSeq" id="WP_225565839.1">
    <property type="nucleotide sequence ID" value="NZ_JAIXCQ010000008.1"/>
</dbReference>
<evidence type="ECO:0000313" key="3">
    <source>
        <dbReference type="Proteomes" id="UP001319870"/>
    </source>
</evidence>
<feature type="transmembrane region" description="Helical" evidence="1">
    <location>
        <begin position="51"/>
        <end position="72"/>
    </location>
</feature>
<keyword evidence="1" id="KW-0472">Membrane</keyword>
<gene>
    <name evidence="2" type="ORF">LEP48_12020</name>
</gene>
<name>A0ABS7ZKA7_9MICO</name>
<keyword evidence="1" id="KW-1133">Transmembrane helix</keyword>
<accession>A0ABS7ZKA7</accession>
<reference evidence="2 3" key="1">
    <citation type="submission" date="2021-09" db="EMBL/GenBank/DDBJ databases">
        <title>Isoptericola luteus sp. nov., a novel bacterium isolated from Harbin, the capital city of Heilongjiang province.</title>
        <authorList>
            <person name="Li J."/>
        </authorList>
    </citation>
    <scope>NUCLEOTIDE SEQUENCE [LARGE SCALE GENOMIC DNA]</scope>
    <source>
        <strain evidence="2 3">NEAU-Y5</strain>
    </source>
</reference>
<evidence type="ECO:0000313" key="2">
    <source>
        <dbReference type="EMBL" id="MCA5894069.1"/>
    </source>
</evidence>